<keyword evidence="5" id="KW-0029">Amino-acid transport</keyword>
<dbReference type="RefSeq" id="WP_264601458.1">
    <property type="nucleotide sequence ID" value="NZ_JAOQNS010000005.1"/>
</dbReference>
<keyword evidence="2" id="KW-0813">Transport</keyword>
<sequence>MLEISGLHTGYGEKRVLHGVDLTVGEGEVVTLLGRNGAGKTTTLKAVMSLLPAMEGEIRFDGAPLKKVKTYDLSAIGLSFVPENRGIFPSLSVRENLELTRSTRREVANGWTMERVFEFFPRLRERLDNGGSQLSGGEQQMLAIARGLLLNPKLLILDEPTEGLAPIVVKQIHERLMELKKAGLSILLVEQNFGFATTLADRAFVLGRGEIQWSGPSGDLRGESDIQHRWLGV</sequence>
<dbReference type="Pfam" id="PF00005">
    <property type="entry name" value="ABC_tran"/>
    <property type="match status" value="1"/>
</dbReference>
<name>A0ABT3HBN9_9HYPH</name>
<feature type="domain" description="ABC transporter" evidence="6">
    <location>
        <begin position="2"/>
        <end position="233"/>
    </location>
</feature>
<reference evidence="8" key="1">
    <citation type="submission" date="2023-07" db="EMBL/GenBank/DDBJ databases">
        <title>Genome sequencing of Purple Non-Sulfur Bacteria from various extreme environments.</title>
        <authorList>
            <person name="Mayer M."/>
        </authorList>
    </citation>
    <scope>NUCLEOTIDE SEQUENCE [LARGE SCALE GENOMIC DNA]</scope>
    <source>
        <strain evidence="8">DSM 17935</strain>
    </source>
</reference>
<dbReference type="PROSITE" id="PS00211">
    <property type="entry name" value="ABC_TRANSPORTER_1"/>
    <property type="match status" value="1"/>
</dbReference>
<dbReference type="PANTHER" id="PTHR43820:SF2">
    <property type="entry name" value="ABC TRANSPORTER ATP-BINDING PROTEIN"/>
    <property type="match status" value="1"/>
</dbReference>
<dbReference type="Gene3D" id="3.40.50.300">
    <property type="entry name" value="P-loop containing nucleotide triphosphate hydrolases"/>
    <property type="match status" value="1"/>
</dbReference>
<gene>
    <name evidence="7" type="ORF">M2319_002161</name>
</gene>
<dbReference type="SUPFAM" id="SSF52540">
    <property type="entry name" value="P-loop containing nucleoside triphosphate hydrolases"/>
    <property type="match status" value="1"/>
</dbReference>
<comment type="similarity">
    <text evidence="1">Belongs to the ABC transporter superfamily.</text>
</comment>
<evidence type="ECO:0000256" key="1">
    <source>
        <dbReference type="ARBA" id="ARBA00005417"/>
    </source>
</evidence>
<dbReference type="GO" id="GO:0005524">
    <property type="term" value="F:ATP binding"/>
    <property type="evidence" value="ECO:0007669"/>
    <property type="project" value="UniProtKB-KW"/>
</dbReference>
<dbReference type="InterPro" id="IPR027417">
    <property type="entry name" value="P-loop_NTPase"/>
</dbReference>
<evidence type="ECO:0000256" key="3">
    <source>
        <dbReference type="ARBA" id="ARBA00022741"/>
    </source>
</evidence>
<keyword evidence="4 7" id="KW-0067">ATP-binding</keyword>
<organism evidence="7 8">
    <name type="scientific">Rhodobium gokarnense</name>
    <dbReference type="NCBI Taxonomy" id="364296"/>
    <lineage>
        <taxon>Bacteria</taxon>
        <taxon>Pseudomonadati</taxon>
        <taxon>Pseudomonadota</taxon>
        <taxon>Alphaproteobacteria</taxon>
        <taxon>Hyphomicrobiales</taxon>
        <taxon>Rhodobiaceae</taxon>
        <taxon>Rhodobium</taxon>
    </lineage>
</organism>
<keyword evidence="3" id="KW-0547">Nucleotide-binding</keyword>
<evidence type="ECO:0000313" key="7">
    <source>
        <dbReference type="EMBL" id="MCW2307824.1"/>
    </source>
</evidence>
<protein>
    <submittedName>
        <fullName evidence="7">Branched-chain amino acid transport system ATP-binding protein</fullName>
    </submittedName>
</protein>
<dbReference type="PANTHER" id="PTHR43820">
    <property type="entry name" value="HIGH-AFFINITY BRANCHED-CHAIN AMINO ACID TRANSPORT ATP-BINDING PROTEIN LIVF"/>
    <property type="match status" value="1"/>
</dbReference>
<dbReference type="InterPro" id="IPR017871">
    <property type="entry name" value="ABC_transporter-like_CS"/>
</dbReference>
<evidence type="ECO:0000256" key="2">
    <source>
        <dbReference type="ARBA" id="ARBA00022448"/>
    </source>
</evidence>
<proteinExistence type="inferred from homology"/>
<evidence type="ECO:0000256" key="4">
    <source>
        <dbReference type="ARBA" id="ARBA00022840"/>
    </source>
</evidence>
<accession>A0ABT3HBN9</accession>
<evidence type="ECO:0000259" key="6">
    <source>
        <dbReference type="PROSITE" id="PS50893"/>
    </source>
</evidence>
<dbReference type="CDD" id="cd03224">
    <property type="entry name" value="ABC_TM1139_LivF_branched"/>
    <property type="match status" value="1"/>
</dbReference>
<dbReference type="InterPro" id="IPR003439">
    <property type="entry name" value="ABC_transporter-like_ATP-bd"/>
</dbReference>
<dbReference type="PROSITE" id="PS50893">
    <property type="entry name" value="ABC_TRANSPORTER_2"/>
    <property type="match status" value="1"/>
</dbReference>
<keyword evidence="8" id="KW-1185">Reference proteome</keyword>
<evidence type="ECO:0000313" key="8">
    <source>
        <dbReference type="Proteomes" id="UP001209755"/>
    </source>
</evidence>
<evidence type="ECO:0000256" key="5">
    <source>
        <dbReference type="ARBA" id="ARBA00022970"/>
    </source>
</evidence>
<dbReference type="InterPro" id="IPR052156">
    <property type="entry name" value="BCAA_Transport_ATP-bd_LivF"/>
</dbReference>
<dbReference type="Proteomes" id="UP001209755">
    <property type="component" value="Unassembled WGS sequence"/>
</dbReference>
<dbReference type="EMBL" id="JAOQNS010000005">
    <property type="protein sequence ID" value="MCW2307824.1"/>
    <property type="molecule type" value="Genomic_DNA"/>
</dbReference>
<comment type="caution">
    <text evidence="7">The sequence shown here is derived from an EMBL/GenBank/DDBJ whole genome shotgun (WGS) entry which is preliminary data.</text>
</comment>
<dbReference type="InterPro" id="IPR003593">
    <property type="entry name" value="AAA+_ATPase"/>
</dbReference>
<dbReference type="SMART" id="SM00382">
    <property type="entry name" value="AAA"/>
    <property type="match status" value="1"/>
</dbReference>